<feature type="compositionally biased region" description="Low complexity" evidence="9">
    <location>
        <begin position="94"/>
        <end position="127"/>
    </location>
</feature>
<evidence type="ECO:0000256" key="6">
    <source>
        <dbReference type="PROSITE-ProRule" id="PRU00552"/>
    </source>
</evidence>
<evidence type="ECO:0000313" key="14">
    <source>
        <dbReference type="Proteomes" id="UP001530293"/>
    </source>
</evidence>
<evidence type="ECO:0000259" key="11">
    <source>
        <dbReference type="PROSITE" id="PS51194"/>
    </source>
</evidence>
<feature type="region of interest" description="Disordered" evidence="9">
    <location>
        <begin position="1"/>
        <end position="52"/>
    </location>
</feature>
<feature type="domain" description="DEAD-box RNA helicase Q" evidence="12">
    <location>
        <begin position="195"/>
        <end position="223"/>
    </location>
</feature>
<dbReference type="SMART" id="SM00487">
    <property type="entry name" value="DEXDc"/>
    <property type="match status" value="1"/>
</dbReference>
<organism evidence="13 14">
    <name type="scientific">Discostella pseudostelligera</name>
    <dbReference type="NCBI Taxonomy" id="259834"/>
    <lineage>
        <taxon>Eukaryota</taxon>
        <taxon>Sar</taxon>
        <taxon>Stramenopiles</taxon>
        <taxon>Ochrophyta</taxon>
        <taxon>Bacillariophyta</taxon>
        <taxon>Coscinodiscophyceae</taxon>
        <taxon>Thalassiosirophycidae</taxon>
        <taxon>Stephanodiscales</taxon>
        <taxon>Stephanodiscaceae</taxon>
        <taxon>Discostella</taxon>
    </lineage>
</organism>
<keyword evidence="14" id="KW-1185">Reference proteome</keyword>
<dbReference type="Pfam" id="PF00270">
    <property type="entry name" value="DEAD"/>
    <property type="match status" value="1"/>
</dbReference>
<dbReference type="PROSITE" id="PS00039">
    <property type="entry name" value="DEAD_ATP_HELICASE"/>
    <property type="match status" value="1"/>
</dbReference>
<dbReference type="PROSITE" id="PS51194">
    <property type="entry name" value="HELICASE_CTER"/>
    <property type="match status" value="1"/>
</dbReference>
<dbReference type="GO" id="GO:0003724">
    <property type="term" value="F:RNA helicase activity"/>
    <property type="evidence" value="ECO:0007669"/>
    <property type="project" value="UniProtKB-EC"/>
</dbReference>
<dbReference type="SUPFAM" id="SSF52540">
    <property type="entry name" value="P-loop containing nucleoside triphosphate hydrolases"/>
    <property type="match status" value="1"/>
</dbReference>
<dbReference type="PROSITE" id="PS51192">
    <property type="entry name" value="HELICASE_ATP_BIND_1"/>
    <property type="match status" value="1"/>
</dbReference>
<keyword evidence="5 7" id="KW-0067">ATP-binding</keyword>
<dbReference type="GO" id="GO:0016787">
    <property type="term" value="F:hydrolase activity"/>
    <property type="evidence" value="ECO:0007669"/>
    <property type="project" value="UniProtKB-KW"/>
</dbReference>
<evidence type="ECO:0000256" key="5">
    <source>
        <dbReference type="ARBA" id="ARBA00022840"/>
    </source>
</evidence>
<evidence type="ECO:0000256" key="1">
    <source>
        <dbReference type="ARBA" id="ARBA00012552"/>
    </source>
</evidence>
<comment type="similarity">
    <text evidence="7">Belongs to the DEAD box helicase family.</text>
</comment>
<evidence type="ECO:0000256" key="7">
    <source>
        <dbReference type="RuleBase" id="RU000492"/>
    </source>
</evidence>
<comment type="caution">
    <text evidence="13">The sequence shown here is derived from an EMBL/GenBank/DDBJ whole genome shotgun (WGS) entry which is preliminary data.</text>
</comment>
<dbReference type="Proteomes" id="UP001530293">
    <property type="component" value="Unassembled WGS sequence"/>
</dbReference>
<dbReference type="InterPro" id="IPR014001">
    <property type="entry name" value="Helicase_ATP-bd"/>
</dbReference>
<dbReference type="PANTHER" id="PTHR47958">
    <property type="entry name" value="ATP-DEPENDENT RNA HELICASE DBP3"/>
    <property type="match status" value="1"/>
</dbReference>
<dbReference type="CDD" id="cd18787">
    <property type="entry name" value="SF2_C_DEAD"/>
    <property type="match status" value="1"/>
</dbReference>
<dbReference type="InterPro" id="IPR001650">
    <property type="entry name" value="Helicase_C-like"/>
</dbReference>
<name>A0ABD3MPU4_9STRA</name>
<evidence type="ECO:0000256" key="8">
    <source>
        <dbReference type="SAM" id="Coils"/>
    </source>
</evidence>
<proteinExistence type="inferred from homology"/>
<feature type="compositionally biased region" description="Low complexity" evidence="9">
    <location>
        <begin position="27"/>
        <end position="39"/>
    </location>
</feature>
<dbReference type="Pfam" id="PF00271">
    <property type="entry name" value="Helicase_C"/>
    <property type="match status" value="1"/>
</dbReference>
<evidence type="ECO:0000256" key="3">
    <source>
        <dbReference type="ARBA" id="ARBA00022801"/>
    </source>
</evidence>
<feature type="short sequence motif" description="Q motif" evidence="6">
    <location>
        <begin position="195"/>
        <end position="223"/>
    </location>
</feature>
<evidence type="ECO:0000313" key="13">
    <source>
        <dbReference type="EMBL" id="KAL3764227.1"/>
    </source>
</evidence>
<evidence type="ECO:0000256" key="2">
    <source>
        <dbReference type="ARBA" id="ARBA00022741"/>
    </source>
</evidence>
<feature type="domain" description="Helicase ATP-binding" evidence="10">
    <location>
        <begin position="228"/>
        <end position="399"/>
    </location>
</feature>
<gene>
    <name evidence="13" type="ORF">ACHAWU_004039</name>
</gene>
<dbReference type="InterPro" id="IPR027417">
    <property type="entry name" value="P-loop_NTPase"/>
</dbReference>
<dbReference type="GO" id="GO:0005524">
    <property type="term" value="F:ATP binding"/>
    <property type="evidence" value="ECO:0007669"/>
    <property type="project" value="UniProtKB-KW"/>
</dbReference>
<keyword evidence="4 7" id="KW-0347">Helicase</keyword>
<dbReference type="EMBL" id="JALLBG020000108">
    <property type="protein sequence ID" value="KAL3764227.1"/>
    <property type="molecule type" value="Genomic_DNA"/>
</dbReference>
<reference evidence="13 14" key="1">
    <citation type="submission" date="2024-10" db="EMBL/GenBank/DDBJ databases">
        <title>Updated reference genomes for cyclostephanoid diatoms.</title>
        <authorList>
            <person name="Roberts W.R."/>
            <person name="Alverson A.J."/>
        </authorList>
    </citation>
    <scope>NUCLEOTIDE SEQUENCE [LARGE SCALE GENOMIC DNA]</scope>
    <source>
        <strain evidence="13 14">AJA232-27</strain>
    </source>
</reference>
<dbReference type="InterPro" id="IPR011545">
    <property type="entry name" value="DEAD/DEAH_box_helicase_dom"/>
</dbReference>
<accession>A0ABD3MPU4</accession>
<dbReference type="EC" id="3.6.4.13" evidence="1"/>
<evidence type="ECO:0000259" key="10">
    <source>
        <dbReference type="PROSITE" id="PS51192"/>
    </source>
</evidence>
<dbReference type="PROSITE" id="PS51195">
    <property type="entry name" value="Q_MOTIF"/>
    <property type="match status" value="1"/>
</dbReference>
<dbReference type="InterPro" id="IPR000629">
    <property type="entry name" value="RNA-helicase_DEAD-box_CS"/>
</dbReference>
<dbReference type="Gene3D" id="3.40.50.300">
    <property type="entry name" value="P-loop containing nucleotide triphosphate hydrolases"/>
    <property type="match status" value="2"/>
</dbReference>
<dbReference type="InterPro" id="IPR014014">
    <property type="entry name" value="RNA_helicase_DEAD_Q_motif"/>
</dbReference>
<feature type="domain" description="Helicase C-terminal" evidence="11">
    <location>
        <begin position="430"/>
        <end position="582"/>
    </location>
</feature>
<dbReference type="CDD" id="cd17963">
    <property type="entry name" value="DEADc_DDX19_DDX25"/>
    <property type="match status" value="1"/>
</dbReference>
<dbReference type="AlphaFoldDB" id="A0ABD3MPU4"/>
<evidence type="ECO:0000256" key="9">
    <source>
        <dbReference type="SAM" id="MobiDB-lite"/>
    </source>
</evidence>
<sequence>MSSAANDENKESSDSTTNNVDGKVLNEAEPAADDASGAAVEKEMTPSEAADAAKVRMKAHVLLAKVEQSEAKRSPSLASTPRESAVDLTRTAEEVSTTATATAAVDAAAGKVEETTPIPTDTAAAAAKTEEEDEAATVAEAKLKKEKEIEDKKNESSEELTKRLQKLALERQKETRHERLKVIQSDQTSHLSSAKTFQELKLPEHLLKAIFEMGFERPSAIQEEALPRILANPPRNVIGQAQSGSGKTAAFVLGMLFRIKIDKPATCQALCVTPTRELAVQIFQNAVTPMAAHMVGLRVRLALAGETLERGDKVDAHIVIGTPGKVVDWLKRRIINTKFIKVFVLDEADNMVAESGHRANSLLIKNQMPKGCQSLLFSATFPDEVIAFAEKMVYNPDKILIESGPEFLVLDVIKQLWIDCQQYEGGKLQFLEDIYSLLTIGQSIIFVGTKRDADSVHRTLSDSGYTCSLLHSGVDNDERDRTMEAFRKMESNVLITTNVLARGVDVDNVCLVVNYDVPVDKDGQPDYETYLHRIGRTGRFGRKGTAINLISDQKSIEVLASIEAHFSSDGKEMIQMAPPDPEALAGVIEI</sequence>
<dbReference type="SMART" id="SM00490">
    <property type="entry name" value="HELICc"/>
    <property type="match status" value="1"/>
</dbReference>
<evidence type="ECO:0000259" key="12">
    <source>
        <dbReference type="PROSITE" id="PS51195"/>
    </source>
</evidence>
<protein>
    <recommendedName>
        <fullName evidence="1">RNA helicase</fullName>
        <ecNumber evidence="1">3.6.4.13</ecNumber>
    </recommendedName>
</protein>
<keyword evidence="3 7" id="KW-0378">Hydrolase</keyword>
<keyword evidence="2 7" id="KW-0547">Nucleotide-binding</keyword>
<feature type="region of interest" description="Disordered" evidence="9">
    <location>
        <begin position="66"/>
        <end position="132"/>
    </location>
</feature>
<keyword evidence="8" id="KW-0175">Coiled coil</keyword>
<feature type="coiled-coil region" evidence="8">
    <location>
        <begin position="138"/>
        <end position="177"/>
    </location>
</feature>
<evidence type="ECO:0000256" key="4">
    <source>
        <dbReference type="ARBA" id="ARBA00022806"/>
    </source>
</evidence>